<keyword evidence="3 6" id="KW-0812">Transmembrane</keyword>
<evidence type="ECO:0000313" key="9">
    <source>
        <dbReference type="Proteomes" id="UP001575622"/>
    </source>
</evidence>
<evidence type="ECO:0000259" key="7">
    <source>
        <dbReference type="PROSITE" id="PS50850"/>
    </source>
</evidence>
<dbReference type="Proteomes" id="UP001575622">
    <property type="component" value="Unassembled WGS sequence"/>
</dbReference>
<feature type="transmembrane region" description="Helical" evidence="6">
    <location>
        <begin position="359"/>
        <end position="379"/>
    </location>
</feature>
<keyword evidence="2" id="KW-0813">Transport</keyword>
<feature type="transmembrane region" description="Helical" evidence="6">
    <location>
        <begin position="159"/>
        <end position="178"/>
    </location>
</feature>
<dbReference type="RefSeq" id="WP_373955092.1">
    <property type="nucleotide sequence ID" value="NZ_JBHDLN010000011.1"/>
</dbReference>
<comment type="caution">
    <text evidence="8">The sequence shown here is derived from an EMBL/GenBank/DDBJ whole genome shotgun (WGS) entry which is preliminary data.</text>
</comment>
<feature type="transmembrane region" description="Helical" evidence="6">
    <location>
        <begin position="294"/>
        <end position="312"/>
    </location>
</feature>
<dbReference type="InterPro" id="IPR011701">
    <property type="entry name" value="MFS"/>
</dbReference>
<organism evidence="8 9">
    <name type="scientific">Paenibacillus oleatilyticus</name>
    <dbReference type="NCBI Taxonomy" id="2594886"/>
    <lineage>
        <taxon>Bacteria</taxon>
        <taxon>Bacillati</taxon>
        <taxon>Bacillota</taxon>
        <taxon>Bacilli</taxon>
        <taxon>Bacillales</taxon>
        <taxon>Paenibacillaceae</taxon>
        <taxon>Paenibacillus</taxon>
    </lineage>
</organism>
<feature type="transmembrane region" description="Helical" evidence="6">
    <location>
        <begin position="269"/>
        <end position="288"/>
    </location>
</feature>
<keyword evidence="4 6" id="KW-1133">Transmembrane helix</keyword>
<comment type="subcellular location">
    <subcellularLocation>
        <location evidence="1">Cell membrane</location>
        <topology evidence="1">Multi-pass membrane protein</topology>
    </subcellularLocation>
</comment>
<protein>
    <submittedName>
        <fullName evidence="8">MFS transporter</fullName>
    </submittedName>
</protein>
<evidence type="ECO:0000256" key="2">
    <source>
        <dbReference type="ARBA" id="ARBA00022448"/>
    </source>
</evidence>
<feature type="transmembrane region" description="Helical" evidence="6">
    <location>
        <begin position="333"/>
        <end position="353"/>
    </location>
</feature>
<feature type="domain" description="Major facilitator superfamily (MFS) profile" evidence="7">
    <location>
        <begin position="5"/>
        <end position="385"/>
    </location>
</feature>
<sequence length="386" mass="40243">MSRSVALLFAIACGLAVANVYYAQPLLDAMASELGIDRAAIGVVITATQICYALGLLLLVPLGDLVNRRKLIVGQMLLSVLALIVVGTASSAAVLLAGMGLVGLLAVVTQALVAYASTLAAPAERGRVVGLVTSGVVIGILLARTVAGTLTDLAGWRSVYFVSAGLTVLMAGLLFRVLPREDHGKVPMTYPQLLRSVFALFVQEPVLRIRGILAMLIFASFSVLWTSLVLPLSSPPLSLSHTAIGSFGLVGVAGALAAARAGRLADRGFGQRTTGIALTLLLVSWLPISLTERSLWALIAGVVLLDLAVQAVHVTNQSMIYSLCLEARSRLAGAYMIFYSIGSAVGSISSTLMYARAGWTGVCLLGAAISGLALLFWGLTRRLTPA</sequence>
<evidence type="ECO:0000256" key="6">
    <source>
        <dbReference type="SAM" id="Phobius"/>
    </source>
</evidence>
<keyword evidence="5 6" id="KW-0472">Membrane</keyword>
<feature type="transmembrane region" description="Helical" evidence="6">
    <location>
        <begin position="71"/>
        <end position="89"/>
    </location>
</feature>
<evidence type="ECO:0000313" key="8">
    <source>
        <dbReference type="EMBL" id="MFB0844900.1"/>
    </source>
</evidence>
<dbReference type="PANTHER" id="PTHR42910">
    <property type="entry name" value="TRANSPORTER SCO4007-RELATED"/>
    <property type="match status" value="1"/>
</dbReference>
<gene>
    <name evidence="8" type="ORF">ACEU3E_22185</name>
</gene>
<evidence type="ECO:0000256" key="5">
    <source>
        <dbReference type="ARBA" id="ARBA00023136"/>
    </source>
</evidence>
<dbReference type="Pfam" id="PF07690">
    <property type="entry name" value="MFS_1"/>
    <property type="match status" value="1"/>
</dbReference>
<proteinExistence type="predicted"/>
<dbReference type="CDD" id="cd17324">
    <property type="entry name" value="MFS_NepI_like"/>
    <property type="match status" value="1"/>
</dbReference>
<feature type="transmembrane region" description="Helical" evidence="6">
    <location>
        <begin position="128"/>
        <end position="147"/>
    </location>
</feature>
<dbReference type="Gene3D" id="1.20.1250.20">
    <property type="entry name" value="MFS general substrate transporter like domains"/>
    <property type="match status" value="1"/>
</dbReference>
<keyword evidence="9" id="KW-1185">Reference proteome</keyword>
<dbReference type="SUPFAM" id="SSF103473">
    <property type="entry name" value="MFS general substrate transporter"/>
    <property type="match status" value="1"/>
</dbReference>
<accession>A0ABV4V878</accession>
<dbReference type="InterPro" id="IPR036259">
    <property type="entry name" value="MFS_trans_sf"/>
</dbReference>
<evidence type="ECO:0000256" key="3">
    <source>
        <dbReference type="ARBA" id="ARBA00022692"/>
    </source>
</evidence>
<feature type="transmembrane region" description="Helical" evidence="6">
    <location>
        <begin position="95"/>
        <end position="116"/>
    </location>
</feature>
<feature type="transmembrane region" description="Helical" evidence="6">
    <location>
        <begin position="238"/>
        <end position="257"/>
    </location>
</feature>
<feature type="transmembrane region" description="Helical" evidence="6">
    <location>
        <begin position="212"/>
        <end position="232"/>
    </location>
</feature>
<dbReference type="PROSITE" id="PS50850">
    <property type="entry name" value="MFS"/>
    <property type="match status" value="1"/>
</dbReference>
<name>A0ABV4V878_9BACL</name>
<dbReference type="InterPro" id="IPR020846">
    <property type="entry name" value="MFS_dom"/>
</dbReference>
<dbReference type="PANTHER" id="PTHR42910:SF1">
    <property type="entry name" value="MAJOR FACILITATOR SUPERFAMILY (MFS) PROFILE DOMAIN-CONTAINING PROTEIN"/>
    <property type="match status" value="1"/>
</dbReference>
<dbReference type="EMBL" id="JBHDLN010000011">
    <property type="protein sequence ID" value="MFB0844900.1"/>
    <property type="molecule type" value="Genomic_DNA"/>
</dbReference>
<evidence type="ECO:0000256" key="4">
    <source>
        <dbReference type="ARBA" id="ARBA00022989"/>
    </source>
</evidence>
<reference evidence="8 9" key="1">
    <citation type="submission" date="2024-09" db="EMBL/GenBank/DDBJ databases">
        <authorList>
            <person name="Makale K.P.P."/>
            <person name="Makhzoum A."/>
            <person name="Rantong G."/>
            <person name="Rahube T.O."/>
        </authorList>
    </citation>
    <scope>NUCLEOTIDE SEQUENCE [LARGE SCALE GENOMIC DNA]</scope>
    <source>
        <strain evidence="8 9">KM_D13</strain>
    </source>
</reference>
<evidence type="ECO:0000256" key="1">
    <source>
        <dbReference type="ARBA" id="ARBA00004651"/>
    </source>
</evidence>
<feature type="transmembrane region" description="Helical" evidence="6">
    <location>
        <begin position="39"/>
        <end position="59"/>
    </location>
</feature>